<proteinExistence type="predicted"/>
<organism evidence="1 2">
    <name type="scientific">Bacillus selenitireducens (strain ATCC 700615 / DSM 15326 / MLS10)</name>
    <dbReference type="NCBI Taxonomy" id="439292"/>
    <lineage>
        <taxon>Bacteria</taxon>
        <taxon>Bacillati</taxon>
        <taxon>Bacillota</taxon>
        <taxon>Bacilli</taxon>
        <taxon>Bacillales</taxon>
        <taxon>Bacillaceae</taxon>
        <taxon>Salisediminibacterium</taxon>
    </lineage>
</organism>
<dbReference type="KEGG" id="bse:Bsel_1670"/>
<reference evidence="1" key="1">
    <citation type="submission" date="2009-10" db="EMBL/GenBank/DDBJ databases">
        <title>Complete sequence of Bacillus selenitireducens MLS10.</title>
        <authorList>
            <consortium name="US DOE Joint Genome Institute"/>
            <person name="Lucas S."/>
            <person name="Copeland A."/>
            <person name="Lapidus A."/>
            <person name="Glavina del Rio T."/>
            <person name="Dalin E."/>
            <person name="Tice H."/>
            <person name="Bruce D."/>
            <person name="Goodwin L."/>
            <person name="Pitluck S."/>
            <person name="Sims D."/>
            <person name="Brettin T."/>
            <person name="Detter J.C."/>
            <person name="Han C."/>
            <person name="Larimer F."/>
            <person name="Land M."/>
            <person name="Hauser L."/>
            <person name="Kyrpides N."/>
            <person name="Ovchinnikova G."/>
            <person name="Stolz J."/>
        </authorList>
    </citation>
    <scope>NUCLEOTIDE SEQUENCE [LARGE SCALE GENOMIC DNA]</scope>
    <source>
        <strain evidence="1">MLS10</strain>
    </source>
</reference>
<evidence type="ECO:0000313" key="1">
    <source>
        <dbReference type="EMBL" id="ADH99178.1"/>
    </source>
</evidence>
<sequence length="51" mass="5630">MHHLFSQGTDVSCEILCVHPSQPLGTVLKGLKLFLIVTQSISYVNGNSRFI</sequence>
<keyword evidence="2" id="KW-1185">Reference proteome</keyword>
<dbReference type="AlphaFoldDB" id="D6XTP2"/>
<evidence type="ECO:0000313" key="2">
    <source>
        <dbReference type="Proteomes" id="UP000000271"/>
    </source>
</evidence>
<protein>
    <submittedName>
        <fullName evidence="1">Uncharacterized protein</fullName>
    </submittedName>
</protein>
<accession>D6XTP2</accession>
<dbReference type="HOGENOM" id="CLU_3095548_0_0_9"/>
<dbReference type="Proteomes" id="UP000000271">
    <property type="component" value="Chromosome"/>
</dbReference>
<dbReference type="EMBL" id="CP001791">
    <property type="protein sequence ID" value="ADH99178.1"/>
    <property type="molecule type" value="Genomic_DNA"/>
</dbReference>
<gene>
    <name evidence="1" type="ordered locus">Bsel_1670</name>
</gene>
<name>D6XTP2_BACIE</name>